<evidence type="ECO:0000256" key="2">
    <source>
        <dbReference type="SAM" id="MobiDB-lite"/>
    </source>
</evidence>
<protein>
    <recommendedName>
        <fullName evidence="3">Cas12f1-like TNB domain-containing protein</fullName>
    </recommendedName>
</protein>
<dbReference type="InterPro" id="IPR010095">
    <property type="entry name" value="Cas12f1-like_TNB"/>
</dbReference>
<feature type="compositionally biased region" description="Basic and acidic residues" evidence="2">
    <location>
        <begin position="52"/>
        <end position="66"/>
    </location>
</feature>
<evidence type="ECO:0000259" key="3">
    <source>
        <dbReference type="Pfam" id="PF07282"/>
    </source>
</evidence>
<proteinExistence type="predicted"/>
<comment type="caution">
    <text evidence="4">The sequence shown here is derived from an EMBL/GenBank/DDBJ whole genome shotgun (WGS) entry which is preliminary data.</text>
</comment>
<dbReference type="AlphaFoldDB" id="A0A8H9LAM0"/>
<evidence type="ECO:0000313" key="5">
    <source>
        <dbReference type="Proteomes" id="UP000600547"/>
    </source>
</evidence>
<reference evidence="5" key="1">
    <citation type="journal article" date="2019" name="Int. J. Syst. Evol. Microbiol.">
        <title>The Global Catalogue of Microorganisms (GCM) 10K type strain sequencing project: providing services to taxonomists for standard genome sequencing and annotation.</title>
        <authorList>
            <consortium name="The Broad Institute Genomics Platform"/>
            <consortium name="The Broad Institute Genome Sequencing Center for Infectious Disease"/>
            <person name="Wu L."/>
            <person name="Ma J."/>
        </authorList>
    </citation>
    <scope>NUCLEOTIDE SEQUENCE [LARGE SCALE GENOMIC DNA]</scope>
    <source>
        <strain evidence="5">JCM 31047</strain>
    </source>
</reference>
<organism evidence="4 5">
    <name type="scientific">Deinococcus arenae</name>
    <dbReference type="NCBI Taxonomy" id="1452751"/>
    <lineage>
        <taxon>Bacteria</taxon>
        <taxon>Thermotogati</taxon>
        <taxon>Deinococcota</taxon>
        <taxon>Deinococci</taxon>
        <taxon>Deinococcales</taxon>
        <taxon>Deinococcaceae</taxon>
        <taxon>Deinococcus</taxon>
    </lineage>
</organism>
<dbReference type="EMBL" id="BMQG01000035">
    <property type="protein sequence ID" value="GGM60232.1"/>
    <property type="molecule type" value="Genomic_DNA"/>
</dbReference>
<name>A0A8H9LAM0_9DEIO</name>
<feature type="domain" description="Cas12f1-like TNB" evidence="3">
    <location>
        <begin position="443"/>
        <end position="499"/>
    </location>
</feature>
<evidence type="ECO:0000256" key="1">
    <source>
        <dbReference type="ARBA" id="ARBA00023125"/>
    </source>
</evidence>
<dbReference type="Proteomes" id="UP000600547">
    <property type="component" value="Unassembled WGS sequence"/>
</dbReference>
<keyword evidence="1" id="KW-0238">DNA-binding</keyword>
<dbReference type="Pfam" id="PF07282">
    <property type="entry name" value="Cas12f1-like_TNB"/>
    <property type="match status" value="1"/>
</dbReference>
<sequence>MVPGHTGVDMTIRRAVRLLMVGASGARFVPPDPRPYRDEAVIGNHSAPGIRRGAEREPREGVERRRAPPLHTTEGTGGGIPPSWEELTVFDFRQDHRLIRLSTPVYPTSDQALRFSHWAQVVRDAQCRATSAVITPQSGPSTGMVTLPSLSRAEVTDALLRTCPELTESLPPGAWRGVASQVYALWRPLMGQAVSTAQLPQLVGAAVPLDESVQASGLFGVQIDGIPEPVVADLWRLPCDLTDALLRSAVDHRQSVQGDVQRWRAADRAGDPAALARLHELACRHGVLLDAPDVGPGVERDRPHRARHATLRHGRQPDGQRGWMIDWSLRLPPAWLPAAWRDDVVGVDLGIRAPITWVSGTAHGQLRRSSLPTGGWMPGSTGTALADAVVRHTQFARMRDDLNATLTHLLSYRHVAIEDTNWSNLTPGVRDAMDCTGVTSVLEWLTSLGRVSGTRVVPVAPAGTSQHCAQCGRAGRLDGVLFLCPGAACRPVDRDLNAAGYIRWLGRRSGQ</sequence>
<keyword evidence="5" id="KW-1185">Reference proteome</keyword>
<dbReference type="GO" id="GO:0003677">
    <property type="term" value="F:DNA binding"/>
    <property type="evidence" value="ECO:0007669"/>
    <property type="project" value="UniProtKB-KW"/>
</dbReference>
<evidence type="ECO:0000313" key="4">
    <source>
        <dbReference type="EMBL" id="GGM60232.1"/>
    </source>
</evidence>
<gene>
    <name evidence="4" type="ORF">GCM10008956_39810</name>
</gene>
<accession>A0A8H9LAM0</accession>
<feature type="region of interest" description="Disordered" evidence="2">
    <location>
        <begin position="47"/>
        <end position="83"/>
    </location>
</feature>